<dbReference type="AlphaFoldDB" id="A0A9P5P576"/>
<evidence type="ECO:0000256" key="1">
    <source>
        <dbReference type="SAM" id="Phobius"/>
    </source>
</evidence>
<keyword evidence="3" id="KW-1185">Reference proteome</keyword>
<evidence type="ECO:0000313" key="3">
    <source>
        <dbReference type="Proteomes" id="UP000772434"/>
    </source>
</evidence>
<gene>
    <name evidence="2" type="ORF">BDP27DRAFT_728882</name>
</gene>
<accession>A0A9P5P576</accession>
<keyword evidence="1" id="KW-0472">Membrane</keyword>
<name>A0A9P5P576_9AGAR</name>
<protein>
    <recommendedName>
        <fullName evidence="4">Transmembrane protein</fullName>
    </recommendedName>
</protein>
<feature type="transmembrane region" description="Helical" evidence="1">
    <location>
        <begin position="50"/>
        <end position="75"/>
    </location>
</feature>
<feature type="transmembrane region" description="Helical" evidence="1">
    <location>
        <begin position="21"/>
        <end position="44"/>
    </location>
</feature>
<organism evidence="2 3">
    <name type="scientific">Rhodocollybia butyracea</name>
    <dbReference type="NCBI Taxonomy" id="206335"/>
    <lineage>
        <taxon>Eukaryota</taxon>
        <taxon>Fungi</taxon>
        <taxon>Dikarya</taxon>
        <taxon>Basidiomycota</taxon>
        <taxon>Agaricomycotina</taxon>
        <taxon>Agaricomycetes</taxon>
        <taxon>Agaricomycetidae</taxon>
        <taxon>Agaricales</taxon>
        <taxon>Marasmiineae</taxon>
        <taxon>Omphalotaceae</taxon>
        <taxon>Rhodocollybia</taxon>
    </lineage>
</organism>
<proteinExistence type="predicted"/>
<dbReference type="Proteomes" id="UP000772434">
    <property type="component" value="Unassembled WGS sequence"/>
</dbReference>
<keyword evidence="1" id="KW-1133">Transmembrane helix</keyword>
<dbReference type="EMBL" id="JADNRY010000517">
    <property type="protein sequence ID" value="KAF9044699.1"/>
    <property type="molecule type" value="Genomic_DNA"/>
</dbReference>
<comment type="caution">
    <text evidence="2">The sequence shown here is derived from an EMBL/GenBank/DDBJ whole genome shotgun (WGS) entry which is preliminary data.</text>
</comment>
<evidence type="ECO:0008006" key="4">
    <source>
        <dbReference type="Google" id="ProtNLM"/>
    </source>
</evidence>
<keyword evidence="1" id="KW-0812">Transmembrane</keyword>
<reference evidence="2" key="1">
    <citation type="submission" date="2020-11" db="EMBL/GenBank/DDBJ databases">
        <authorList>
            <consortium name="DOE Joint Genome Institute"/>
            <person name="Ahrendt S."/>
            <person name="Riley R."/>
            <person name="Andreopoulos W."/>
            <person name="Labutti K."/>
            <person name="Pangilinan J."/>
            <person name="Ruiz-Duenas F.J."/>
            <person name="Barrasa J.M."/>
            <person name="Sanchez-Garcia M."/>
            <person name="Camarero S."/>
            <person name="Miyauchi S."/>
            <person name="Serrano A."/>
            <person name="Linde D."/>
            <person name="Babiker R."/>
            <person name="Drula E."/>
            <person name="Ayuso-Fernandez I."/>
            <person name="Pacheco R."/>
            <person name="Padilla G."/>
            <person name="Ferreira P."/>
            <person name="Barriuso J."/>
            <person name="Kellner H."/>
            <person name="Castanera R."/>
            <person name="Alfaro M."/>
            <person name="Ramirez L."/>
            <person name="Pisabarro A.G."/>
            <person name="Kuo A."/>
            <person name="Tritt A."/>
            <person name="Lipzen A."/>
            <person name="He G."/>
            <person name="Yan M."/>
            <person name="Ng V."/>
            <person name="Cullen D."/>
            <person name="Martin F."/>
            <person name="Rosso M.-N."/>
            <person name="Henrissat B."/>
            <person name="Hibbett D."/>
            <person name="Martinez A.T."/>
            <person name="Grigoriev I.V."/>
        </authorList>
    </citation>
    <scope>NUCLEOTIDE SEQUENCE</scope>
    <source>
        <strain evidence="2">AH 40177</strain>
    </source>
</reference>
<sequence>MKLYALCTLHEVGFFGLFRRCLRVFLFLCLGFLVLMSSCLRVFMSSCLCAFVPSFISSCLCAYAGVSAISLLLLLRRTNKINKELRMSTPMFLMRSEWWPWGTNGSGSGTGHGQG</sequence>
<evidence type="ECO:0000313" key="2">
    <source>
        <dbReference type="EMBL" id="KAF9044699.1"/>
    </source>
</evidence>